<keyword evidence="3" id="KW-1185">Reference proteome</keyword>
<comment type="caution">
    <text evidence="2">The sequence shown here is derived from an EMBL/GenBank/DDBJ whole genome shotgun (WGS) entry which is preliminary data.</text>
</comment>
<accession>A0A8K0CUK1</accession>
<dbReference type="OrthoDB" id="6772572at2759"/>
<dbReference type="Proteomes" id="UP000801492">
    <property type="component" value="Unassembled WGS sequence"/>
</dbReference>
<evidence type="ECO:0000256" key="1">
    <source>
        <dbReference type="SAM" id="MobiDB-lite"/>
    </source>
</evidence>
<evidence type="ECO:0000313" key="2">
    <source>
        <dbReference type="EMBL" id="KAF2893963.1"/>
    </source>
</evidence>
<dbReference type="EMBL" id="VTPC01007498">
    <property type="protein sequence ID" value="KAF2893963.1"/>
    <property type="molecule type" value="Genomic_DNA"/>
</dbReference>
<evidence type="ECO:0000313" key="3">
    <source>
        <dbReference type="Proteomes" id="UP000801492"/>
    </source>
</evidence>
<gene>
    <name evidence="2" type="ORF">ILUMI_12208</name>
</gene>
<protein>
    <recommendedName>
        <fullName evidence="4">Securin</fullName>
    </recommendedName>
</protein>
<evidence type="ECO:0008006" key="4">
    <source>
        <dbReference type="Google" id="ProtNLM"/>
    </source>
</evidence>
<reference evidence="2" key="1">
    <citation type="submission" date="2019-08" db="EMBL/GenBank/DDBJ databases">
        <title>The genome of the North American firefly Photinus pyralis.</title>
        <authorList>
            <consortium name="Photinus pyralis genome working group"/>
            <person name="Fallon T.R."/>
            <person name="Sander Lower S.E."/>
            <person name="Weng J.-K."/>
        </authorList>
    </citation>
    <scope>NUCLEOTIDE SEQUENCE</scope>
    <source>
        <strain evidence="2">TRF0915ILg1</strain>
        <tissue evidence="2">Whole body</tissue>
    </source>
</reference>
<organism evidence="2 3">
    <name type="scientific">Ignelater luminosus</name>
    <name type="common">Cucubano</name>
    <name type="synonym">Pyrophorus luminosus</name>
    <dbReference type="NCBI Taxonomy" id="2038154"/>
    <lineage>
        <taxon>Eukaryota</taxon>
        <taxon>Metazoa</taxon>
        <taxon>Ecdysozoa</taxon>
        <taxon>Arthropoda</taxon>
        <taxon>Hexapoda</taxon>
        <taxon>Insecta</taxon>
        <taxon>Pterygota</taxon>
        <taxon>Neoptera</taxon>
        <taxon>Endopterygota</taxon>
        <taxon>Coleoptera</taxon>
        <taxon>Polyphaga</taxon>
        <taxon>Elateriformia</taxon>
        <taxon>Elateroidea</taxon>
        <taxon>Elateridae</taxon>
        <taxon>Agrypninae</taxon>
        <taxon>Pyrophorini</taxon>
        <taxon>Ignelater</taxon>
    </lineage>
</organism>
<sequence length="170" mass="19585">MFSTPTFRPFNRQENKDSLVTRKPGISNSARKPLGDRSNKDAYQNEMKSLKAPLGELKISNKETSKTASVKKPSPITNNYPDWYADICSFKETEDSYEDIIPKSQRFNKFDFMSIVKPRTPSPTRIEIDPMLLELPETSFFKFQDSPNLEKIQVEDVDLPDFDAFEGMPF</sequence>
<name>A0A8K0CUK1_IGNLU</name>
<dbReference type="AlphaFoldDB" id="A0A8K0CUK1"/>
<feature type="region of interest" description="Disordered" evidence="1">
    <location>
        <begin position="1"/>
        <end position="76"/>
    </location>
</feature>
<proteinExistence type="predicted"/>
<feature type="compositionally biased region" description="Basic and acidic residues" evidence="1">
    <location>
        <begin position="11"/>
        <end position="20"/>
    </location>
</feature>